<dbReference type="Gene3D" id="2.60.40.420">
    <property type="entry name" value="Cupredoxins - blue copper proteins"/>
    <property type="match status" value="1"/>
</dbReference>
<dbReference type="Proteomes" id="UP001157114">
    <property type="component" value="Unassembled WGS sequence"/>
</dbReference>
<name>A0ABQ6G854_9BACL</name>
<reference evidence="2 3" key="1">
    <citation type="submission" date="2023-03" db="EMBL/GenBank/DDBJ databases">
        <title>Draft genome sequence of the bacteria which degrade cell wall of Tricholomamatutake.</title>
        <authorList>
            <person name="Konishi Y."/>
            <person name="Fukuta Y."/>
            <person name="Shirasaka N."/>
        </authorList>
    </citation>
    <scope>NUCLEOTIDE SEQUENCE [LARGE SCALE GENOMIC DNA]</scope>
    <source>
        <strain evidence="3">mu1</strain>
    </source>
</reference>
<sequence>MKKWIIFAAVCCLCVVVAACGSGNKGNNADSNAASSAVADVVIKASSWEFDQPEYHIKKGQSIKLELIDGVHGVEIEKTNLKLTQNKIKTVNLDAGEYEIKCNIPCGGGHSKMTAKLIVDEA</sequence>
<dbReference type="SUPFAM" id="SSF49503">
    <property type="entry name" value="Cupredoxins"/>
    <property type="match status" value="1"/>
</dbReference>
<evidence type="ECO:0000313" key="2">
    <source>
        <dbReference type="EMBL" id="GLX67139.1"/>
    </source>
</evidence>
<evidence type="ECO:0008006" key="4">
    <source>
        <dbReference type="Google" id="ProtNLM"/>
    </source>
</evidence>
<feature type="signal peptide" evidence="1">
    <location>
        <begin position="1"/>
        <end position="18"/>
    </location>
</feature>
<keyword evidence="3" id="KW-1185">Reference proteome</keyword>
<evidence type="ECO:0000313" key="3">
    <source>
        <dbReference type="Proteomes" id="UP001157114"/>
    </source>
</evidence>
<keyword evidence="1" id="KW-0732">Signal</keyword>
<accession>A0ABQ6G854</accession>
<dbReference type="PROSITE" id="PS51257">
    <property type="entry name" value="PROKAR_LIPOPROTEIN"/>
    <property type="match status" value="1"/>
</dbReference>
<proteinExistence type="predicted"/>
<dbReference type="EMBL" id="BSSQ01000005">
    <property type="protein sequence ID" value="GLX67139.1"/>
    <property type="molecule type" value="Genomic_DNA"/>
</dbReference>
<dbReference type="InterPro" id="IPR008972">
    <property type="entry name" value="Cupredoxin"/>
</dbReference>
<evidence type="ECO:0000256" key="1">
    <source>
        <dbReference type="SAM" id="SignalP"/>
    </source>
</evidence>
<feature type="chain" id="PRO_5046815044" description="Cytochrome C oxidase subunit II" evidence="1">
    <location>
        <begin position="19"/>
        <end position="122"/>
    </location>
</feature>
<organism evidence="2 3">
    <name type="scientific">Paenibacillus glycanilyticus</name>
    <dbReference type="NCBI Taxonomy" id="126569"/>
    <lineage>
        <taxon>Bacteria</taxon>
        <taxon>Bacillati</taxon>
        <taxon>Bacillota</taxon>
        <taxon>Bacilli</taxon>
        <taxon>Bacillales</taxon>
        <taxon>Paenibacillaceae</taxon>
        <taxon>Paenibacillus</taxon>
    </lineage>
</organism>
<protein>
    <recommendedName>
        <fullName evidence="4">Cytochrome C oxidase subunit II</fullName>
    </recommendedName>
</protein>
<gene>
    <name evidence="2" type="ORF">MU1_14830</name>
</gene>
<comment type="caution">
    <text evidence="2">The sequence shown here is derived from an EMBL/GenBank/DDBJ whole genome shotgun (WGS) entry which is preliminary data.</text>
</comment>